<dbReference type="PANTHER" id="PTHR45528">
    <property type="entry name" value="SENSOR HISTIDINE KINASE CPXA"/>
    <property type="match status" value="1"/>
</dbReference>
<evidence type="ECO:0000259" key="15">
    <source>
        <dbReference type="PROSITE" id="PS50109"/>
    </source>
</evidence>
<evidence type="ECO:0000256" key="9">
    <source>
        <dbReference type="ARBA" id="ARBA00022777"/>
    </source>
</evidence>
<sequence length="458" mass="52703">MKIKDRIALYFTLISTSMLFAVLCTVYFTFMKFLEADFFERLTDRTMVTAKLYLEADEISRDALNTVRHKYLQKLNSEVIRIYDQKNRATFIGDTAQYWTPATIDQVRRKGRLKYTDGQRQVVGIYYKDNQGDFVILASADDQGSHNRLDKLLKIMIFIFILISLIVLLLSRWIAQKMLKPLQKFMLEVKQASAQNMQFRVEEHNNKDEINLIAQSFNHLMEELEQAFILQKTFVANASHELRTPVTRIMMNAELALSKERDQAAYQKVIISMLEDAEKMEHIITGLVALAKMDLDLINSQLAPIKLDDLLAKIQTEWKMQKGLDLNIAYQKPINTKPEILANATLLQIALDNIISNAFKFSDNQEVNIQVETRKNHVFIHIIDHGQGILVDDQADIFNPFYTRAKEHGRHGEGMGLYMSKKIIDLLKGEITIKNPDQGGCTFTVSLTLISNPANDRF</sequence>
<evidence type="ECO:0000256" key="3">
    <source>
        <dbReference type="ARBA" id="ARBA00012438"/>
    </source>
</evidence>
<feature type="domain" description="HAMP" evidence="16">
    <location>
        <begin position="176"/>
        <end position="229"/>
    </location>
</feature>
<comment type="subcellular location">
    <subcellularLocation>
        <location evidence="2">Cell membrane</location>
        <topology evidence="2">Multi-pass membrane protein</topology>
    </subcellularLocation>
</comment>
<proteinExistence type="predicted"/>
<dbReference type="CDD" id="cd06225">
    <property type="entry name" value="HAMP"/>
    <property type="match status" value="1"/>
</dbReference>
<dbReference type="InterPro" id="IPR004358">
    <property type="entry name" value="Sig_transdc_His_kin-like_C"/>
</dbReference>
<evidence type="ECO:0000313" key="17">
    <source>
        <dbReference type="EMBL" id="SFA46171.1"/>
    </source>
</evidence>
<dbReference type="PROSITE" id="PS50885">
    <property type="entry name" value="HAMP"/>
    <property type="match status" value="1"/>
</dbReference>
<keyword evidence="8" id="KW-0547">Nucleotide-binding</keyword>
<dbReference type="InterPro" id="IPR003594">
    <property type="entry name" value="HATPase_dom"/>
</dbReference>
<dbReference type="OrthoDB" id="594725at2"/>
<keyword evidence="4" id="KW-1003">Cell membrane</keyword>
<dbReference type="Pfam" id="PF00672">
    <property type="entry name" value="HAMP"/>
    <property type="match status" value="1"/>
</dbReference>
<evidence type="ECO:0000256" key="1">
    <source>
        <dbReference type="ARBA" id="ARBA00000085"/>
    </source>
</evidence>
<gene>
    <name evidence="17" type="ORF">SAMN04488511_105278</name>
</gene>
<reference evidence="18" key="1">
    <citation type="submission" date="2016-10" db="EMBL/GenBank/DDBJ databases">
        <authorList>
            <person name="Varghese N."/>
            <person name="Submissions S."/>
        </authorList>
    </citation>
    <scope>NUCLEOTIDE SEQUENCE [LARGE SCALE GENOMIC DNA]</scope>
    <source>
        <strain evidence="18">DSM 18130</strain>
    </source>
</reference>
<dbReference type="SMART" id="SM00388">
    <property type="entry name" value="HisKA"/>
    <property type="match status" value="1"/>
</dbReference>
<dbReference type="Pfam" id="PF02518">
    <property type="entry name" value="HATPase_c"/>
    <property type="match status" value="1"/>
</dbReference>
<dbReference type="PANTHER" id="PTHR45528:SF1">
    <property type="entry name" value="SENSOR HISTIDINE KINASE CPXA"/>
    <property type="match status" value="1"/>
</dbReference>
<dbReference type="InterPro" id="IPR036890">
    <property type="entry name" value="HATPase_C_sf"/>
</dbReference>
<evidence type="ECO:0000256" key="5">
    <source>
        <dbReference type="ARBA" id="ARBA00022553"/>
    </source>
</evidence>
<dbReference type="InterPro" id="IPR050398">
    <property type="entry name" value="HssS/ArlS-like"/>
</dbReference>
<organism evidence="17 18">
    <name type="scientific">Pedobacter suwonensis</name>
    <dbReference type="NCBI Taxonomy" id="332999"/>
    <lineage>
        <taxon>Bacteria</taxon>
        <taxon>Pseudomonadati</taxon>
        <taxon>Bacteroidota</taxon>
        <taxon>Sphingobacteriia</taxon>
        <taxon>Sphingobacteriales</taxon>
        <taxon>Sphingobacteriaceae</taxon>
        <taxon>Pedobacter</taxon>
    </lineage>
</organism>
<keyword evidence="10" id="KW-0067">ATP-binding</keyword>
<protein>
    <recommendedName>
        <fullName evidence="3">histidine kinase</fullName>
        <ecNumber evidence="3">2.7.13.3</ecNumber>
    </recommendedName>
</protein>
<keyword evidence="7 14" id="KW-0812">Transmembrane</keyword>
<dbReference type="InterPro" id="IPR003660">
    <property type="entry name" value="HAMP_dom"/>
</dbReference>
<dbReference type="SMART" id="SM00387">
    <property type="entry name" value="HATPase_c"/>
    <property type="match status" value="1"/>
</dbReference>
<keyword evidence="5" id="KW-0597">Phosphoprotein</keyword>
<dbReference type="STRING" id="332999.SAMN04488511_105278"/>
<evidence type="ECO:0000256" key="14">
    <source>
        <dbReference type="SAM" id="Phobius"/>
    </source>
</evidence>
<dbReference type="GO" id="GO:0005524">
    <property type="term" value="F:ATP binding"/>
    <property type="evidence" value="ECO:0007669"/>
    <property type="project" value="UniProtKB-KW"/>
</dbReference>
<feature type="domain" description="Histidine kinase" evidence="15">
    <location>
        <begin position="237"/>
        <end position="451"/>
    </location>
</feature>
<dbReference type="PRINTS" id="PR00344">
    <property type="entry name" value="BCTRLSENSOR"/>
</dbReference>
<dbReference type="CDD" id="cd00082">
    <property type="entry name" value="HisKA"/>
    <property type="match status" value="1"/>
</dbReference>
<dbReference type="EMBL" id="FOJM01000005">
    <property type="protein sequence ID" value="SFA46171.1"/>
    <property type="molecule type" value="Genomic_DNA"/>
</dbReference>
<dbReference type="RefSeq" id="WP_090982323.1">
    <property type="nucleotide sequence ID" value="NZ_FOJM01000005.1"/>
</dbReference>
<evidence type="ECO:0000259" key="16">
    <source>
        <dbReference type="PROSITE" id="PS50885"/>
    </source>
</evidence>
<evidence type="ECO:0000256" key="12">
    <source>
        <dbReference type="ARBA" id="ARBA00023012"/>
    </source>
</evidence>
<dbReference type="InterPro" id="IPR003661">
    <property type="entry name" value="HisK_dim/P_dom"/>
</dbReference>
<dbReference type="AlphaFoldDB" id="A0A1I0T362"/>
<dbReference type="SUPFAM" id="SSF55874">
    <property type="entry name" value="ATPase domain of HSP90 chaperone/DNA topoisomerase II/histidine kinase"/>
    <property type="match status" value="1"/>
</dbReference>
<keyword evidence="6" id="KW-0808">Transferase</keyword>
<dbReference type="SMART" id="SM00304">
    <property type="entry name" value="HAMP"/>
    <property type="match status" value="1"/>
</dbReference>
<evidence type="ECO:0000256" key="6">
    <source>
        <dbReference type="ARBA" id="ARBA00022679"/>
    </source>
</evidence>
<keyword evidence="11 14" id="KW-1133">Transmembrane helix</keyword>
<dbReference type="SUPFAM" id="SSF158472">
    <property type="entry name" value="HAMP domain-like"/>
    <property type="match status" value="1"/>
</dbReference>
<keyword evidence="18" id="KW-1185">Reference proteome</keyword>
<accession>A0A1I0T362</accession>
<evidence type="ECO:0000313" key="18">
    <source>
        <dbReference type="Proteomes" id="UP000198836"/>
    </source>
</evidence>
<evidence type="ECO:0000256" key="8">
    <source>
        <dbReference type="ARBA" id="ARBA00022741"/>
    </source>
</evidence>
<dbReference type="InterPro" id="IPR005467">
    <property type="entry name" value="His_kinase_dom"/>
</dbReference>
<keyword evidence="9 17" id="KW-0418">Kinase</keyword>
<dbReference type="Gene3D" id="3.30.565.10">
    <property type="entry name" value="Histidine kinase-like ATPase, C-terminal domain"/>
    <property type="match status" value="1"/>
</dbReference>
<dbReference type="Pfam" id="PF00512">
    <property type="entry name" value="HisKA"/>
    <property type="match status" value="1"/>
</dbReference>
<dbReference type="InterPro" id="IPR036097">
    <property type="entry name" value="HisK_dim/P_sf"/>
</dbReference>
<evidence type="ECO:0000256" key="2">
    <source>
        <dbReference type="ARBA" id="ARBA00004651"/>
    </source>
</evidence>
<keyword evidence="12" id="KW-0902">Two-component regulatory system</keyword>
<name>A0A1I0T362_9SPHI</name>
<evidence type="ECO:0000256" key="7">
    <source>
        <dbReference type="ARBA" id="ARBA00022692"/>
    </source>
</evidence>
<evidence type="ECO:0000256" key="13">
    <source>
        <dbReference type="ARBA" id="ARBA00023136"/>
    </source>
</evidence>
<dbReference type="EC" id="2.7.13.3" evidence="3"/>
<dbReference type="Proteomes" id="UP000198836">
    <property type="component" value="Unassembled WGS sequence"/>
</dbReference>
<dbReference type="Gene3D" id="6.10.340.10">
    <property type="match status" value="1"/>
</dbReference>
<feature type="transmembrane region" description="Helical" evidence="14">
    <location>
        <begin position="155"/>
        <end position="175"/>
    </location>
</feature>
<dbReference type="GO" id="GO:0000155">
    <property type="term" value="F:phosphorelay sensor kinase activity"/>
    <property type="evidence" value="ECO:0007669"/>
    <property type="project" value="InterPro"/>
</dbReference>
<evidence type="ECO:0000256" key="4">
    <source>
        <dbReference type="ARBA" id="ARBA00022475"/>
    </source>
</evidence>
<dbReference type="SUPFAM" id="SSF47384">
    <property type="entry name" value="Homodimeric domain of signal transducing histidine kinase"/>
    <property type="match status" value="1"/>
</dbReference>
<evidence type="ECO:0000256" key="11">
    <source>
        <dbReference type="ARBA" id="ARBA00022989"/>
    </source>
</evidence>
<dbReference type="Gene3D" id="1.10.287.130">
    <property type="match status" value="1"/>
</dbReference>
<feature type="transmembrane region" description="Helical" evidence="14">
    <location>
        <begin position="7"/>
        <end position="30"/>
    </location>
</feature>
<keyword evidence="13 14" id="KW-0472">Membrane</keyword>
<dbReference type="GO" id="GO:0005886">
    <property type="term" value="C:plasma membrane"/>
    <property type="evidence" value="ECO:0007669"/>
    <property type="project" value="UniProtKB-SubCell"/>
</dbReference>
<dbReference type="PROSITE" id="PS50109">
    <property type="entry name" value="HIS_KIN"/>
    <property type="match status" value="1"/>
</dbReference>
<evidence type="ECO:0000256" key="10">
    <source>
        <dbReference type="ARBA" id="ARBA00022840"/>
    </source>
</evidence>
<comment type="catalytic activity">
    <reaction evidence="1">
        <text>ATP + protein L-histidine = ADP + protein N-phospho-L-histidine.</text>
        <dbReference type="EC" id="2.7.13.3"/>
    </reaction>
</comment>